<gene>
    <name evidence="2" type="ORF">HII17_09910</name>
</gene>
<dbReference type="SUPFAM" id="SSF158682">
    <property type="entry name" value="TerB-like"/>
    <property type="match status" value="1"/>
</dbReference>
<dbReference type="RefSeq" id="WP_169075214.1">
    <property type="nucleotide sequence ID" value="NZ_JABBXH010000003.1"/>
</dbReference>
<dbReference type="CDD" id="cd07313">
    <property type="entry name" value="terB_like_2"/>
    <property type="match status" value="1"/>
</dbReference>
<evidence type="ECO:0000313" key="3">
    <source>
        <dbReference type="Proteomes" id="UP000568664"/>
    </source>
</evidence>
<dbReference type="Proteomes" id="UP000568664">
    <property type="component" value="Unassembled WGS sequence"/>
</dbReference>
<dbReference type="AlphaFoldDB" id="A0A7Y0Q891"/>
<sequence>MLNKIQRFFDDILANEQVSSDELSLDIACAVLLVEVMKADGLITNEEQQHVATVLTKHFPLTPIEVDDLINAAIELSENANDFYRFTSTINKQYSPEQKVHMVEILWQLALADGELAAVEQHIIRKIADLLHLRHNEYMQAKTNALNAQDQSS</sequence>
<organism evidence="2 3">
    <name type="scientific">Thalassotalea algicola</name>
    <dbReference type="NCBI Taxonomy" id="2716224"/>
    <lineage>
        <taxon>Bacteria</taxon>
        <taxon>Pseudomonadati</taxon>
        <taxon>Pseudomonadota</taxon>
        <taxon>Gammaproteobacteria</taxon>
        <taxon>Alteromonadales</taxon>
        <taxon>Colwelliaceae</taxon>
        <taxon>Thalassotalea</taxon>
    </lineage>
</organism>
<dbReference type="InterPro" id="IPR007791">
    <property type="entry name" value="DjlA_N"/>
</dbReference>
<feature type="domain" description="Co-chaperone DjlA N-terminal" evidence="1">
    <location>
        <begin position="27"/>
        <end position="142"/>
    </location>
</feature>
<accession>A0A7Y0Q891</accession>
<reference evidence="2 3" key="1">
    <citation type="submission" date="2020-04" db="EMBL/GenBank/DDBJ databases">
        <title>Thalassotalea sp. M1531, isolated from the surface of marine red alga.</title>
        <authorList>
            <person name="Pang L."/>
            <person name="Lu D.-C."/>
        </authorList>
    </citation>
    <scope>NUCLEOTIDE SEQUENCE [LARGE SCALE GENOMIC DNA]</scope>
    <source>
        <strain evidence="2 3">M1531</strain>
    </source>
</reference>
<keyword evidence="3" id="KW-1185">Reference proteome</keyword>
<protein>
    <submittedName>
        <fullName evidence="2">TerB family tellurite resistance protein</fullName>
    </submittedName>
</protein>
<name>A0A7Y0Q891_9GAMM</name>
<dbReference type="Pfam" id="PF05099">
    <property type="entry name" value="TerB"/>
    <property type="match status" value="1"/>
</dbReference>
<dbReference type="EMBL" id="JABBXH010000003">
    <property type="protein sequence ID" value="NMP31880.1"/>
    <property type="molecule type" value="Genomic_DNA"/>
</dbReference>
<dbReference type="InterPro" id="IPR029024">
    <property type="entry name" value="TerB-like"/>
</dbReference>
<evidence type="ECO:0000259" key="1">
    <source>
        <dbReference type="Pfam" id="PF05099"/>
    </source>
</evidence>
<dbReference type="Gene3D" id="1.10.3680.10">
    <property type="entry name" value="TerB-like"/>
    <property type="match status" value="1"/>
</dbReference>
<comment type="caution">
    <text evidence="2">The sequence shown here is derived from an EMBL/GenBank/DDBJ whole genome shotgun (WGS) entry which is preliminary data.</text>
</comment>
<evidence type="ECO:0000313" key="2">
    <source>
        <dbReference type="EMBL" id="NMP31880.1"/>
    </source>
</evidence>
<proteinExistence type="predicted"/>